<dbReference type="InterPro" id="IPR050360">
    <property type="entry name" value="MFS_Sugar_Transporters"/>
</dbReference>
<evidence type="ECO:0000256" key="7">
    <source>
        <dbReference type="RuleBase" id="RU003346"/>
    </source>
</evidence>
<feature type="domain" description="Major facilitator superfamily (MFS) profile" evidence="9">
    <location>
        <begin position="14"/>
        <end position="457"/>
    </location>
</feature>
<evidence type="ECO:0000313" key="10">
    <source>
        <dbReference type="EMBL" id="KAL2832188.1"/>
    </source>
</evidence>
<evidence type="ECO:0000259" key="9">
    <source>
        <dbReference type="PROSITE" id="PS50850"/>
    </source>
</evidence>
<keyword evidence="4 8" id="KW-0812">Transmembrane</keyword>
<dbReference type="EMBL" id="JBFXLU010000269">
    <property type="protein sequence ID" value="KAL2832188.1"/>
    <property type="molecule type" value="Genomic_DNA"/>
</dbReference>
<dbReference type="InterPro" id="IPR005828">
    <property type="entry name" value="MFS_sugar_transport-like"/>
</dbReference>
<dbReference type="PRINTS" id="PR00171">
    <property type="entry name" value="SUGRTRNSPORT"/>
</dbReference>
<dbReference type="InterPro" id="IPR020846">
    <property type="entry name" value="MFS_dom"/>
</dbReference>
<dbReference type="InterPro" id="IPR036259">
    <property type="entry name" value="MFS_trans_sf"/>
</dbReference>
<dbReference type="PROSITE" id="PS00216">
    <property type="entry name" value="SUGAR_TRANSPORT_1"/>
    <property type="match status" value="1"/>
</dbReference>
<comment type="subcellular location">
    <subcellularLocation>
        <location evidence="1">Membrane</location>
        <topology evidence="1">Multi-pass membrane protein</topology>
    </subcellularLocation>
</comment>
<reference evidence="10 11" key="1">
    <citation type="submission" date="2024-07" db="EMBL/GenBank/DDBJ databases">
        <title>Section-level genome sequencing and comparative genomics of Aspergillus sections Usti and Cavernicolus.</title>
        <authorList>
            <consortium name="Lawrence Berkeley National Laboratory"/>
            <person name="Nybo J.L."/>
            <person name="Vesth T.C."/>
            <person name="Theobald S."/>
            <person name="Frisvad J.C."/>
            <person name="Larsen T.O."/>
            <person name="Kjaerboelling I."/>
            <person name="Rothschild-Mancinelli K."/>
            <person name="Lyhne E.K."/>
            <person name="Kogle M.E."/>
            <person name="Barry K."/>
            <person name="Clum A."/>
            <person name="Na H."/>
            <person name="Ledsgaard L."/>
            <person name="Lin J."/>
            <person name="Lipzen A."/>
            <person name="Kuo A."/>
            <person name="Riley R."/>
            <person name="Mondo S."/>
            <person name="Labutti K."/>
            <person name="Haridas S."/>
            <person name="Pangalinan J."/>
            <person name="Salamov A.A."/>
            <person name="Simmons B.A."/>
            <person name="Magnuson J.K."/>
            <person name="Chen J."/>
            <person name="Drula E."/>
            <person name="Henrissat B."/>
            <person name="Wiebenga A."/>
            <person name="Lubbers R.J."/>
            <person name="Gomes A.C."/>
            <person name="Makela M.R."/>
            <person name="Stajich J."/>
            <person name="Grigoriev I.V."/>
            <person name="Mortensen U.H."/>
            <person name="De Vries R.P."/>
            <person name="Baker S.E."/>
            <person name="Andersen M.R."/>
        </authorList>
    </citation>
    <scope>NUCLEOTIDE SEQUENCE [LARGE SCALE GENOMIC DNA]</scope>
    <source>
        <strain evidence="10 11">CBS 123904</strain>
    </source>
</reference>
<organism evidence="10 11">
    <name type="scientific">Aspergillus pseudoustus</name>
    <dbReference type="NCBI Taxonomy" id="1810923"/>
    <lineage>
        <taxon>Eukaryota</taxon>
        <taxon>Fungi</taxon>
        <taxon>Dikarya</taxon>
        <taxon>Ascomycota</taxon>
        <taxon>Pezizomycotina</taxon>
        <taxon>Eurotiomycetes</taxon>
        <taxon>Eurotiomycetidae</taxon>
        <taxon>Eurotiales</taxon>
        <taxon>Aspergillaceae</taxon>
        <taxon>Aspergillus</taxon>
        <taxon>Aspergillus subgen. Nidulantes</taxon>
    </lineage>
</organism>
<keyword evidence="5 8" id="KW-1133">Transmembrane helix</keyword>
<feature type="transmembrane region" description="Helical" evidence="8">
    <location>
        <begin position="12"/>
        <end position="33"/>
    </location>
</feature>
<feature type="transmembrane region" description="Helical" evidence="8">
    <location>
        <begin position="305"/>
        <end position="323"/>
    </location>
</feature>
<feature type="transmembrane region" description="Helical" evidence="8">
    <location>
        <begin position="432"/>
        <end position="453"/>
    </location>
</feature>
<comment type="similarity">
    <text evidence="2 7">Belongs to the major facilitator superfamily. Sugar transporter (TC 2.A.1.1) family.</text>
</comment>
<feature type="transmembrane region" description="Helical" evidence="8">
    <location>
        <begin position="86"/>
        <end position="105"/>
    </location>
</feature>
<feature type="transmembrane region" description="Helical" evidence="8">
    <location>
        <begin position="53"/>
        <end position="74"/>
    </location>
</feature>
<dbReference type="PROSITE" id="PS50850">
    <property type="entry name" value="MFS"/>
    <property type="match status" value="1"/>
</dbReference>
<dbReference type="InterPro" id="IPR005829">
    <property type="entry name" value="Sugar_transporter_CS"/>
</dbReference>
<feature type="transmembrane region" description="Helical" evidence="8">
    <location>
        <begin position="335"/>
        <end position="359"/>
    </location>
</feature>
<dbReference type="Gene3D" id="1.20.1250.20">
    <property type="entry name" value="MFS general substrate transporter like domains"/>
    <property type="match status" value="1"/>
</dbReference>
<evidence type="ECO:0000256" key="5">
    <source>
        <dbReference type="ARBA" id="ARBA00022989"/>
    </source>
</evidence>
<dbReference type="PANTHER" id="PTHR48022:SF38">
    <property type="entry name" value="MAJOR FACILITATOR SUPERFAMILY (MFS) PROFILE DOMAIN-CONTAINING PROTEIN-RELATED"/>
    <property type="match status" value="1"/>
</dbReference>
<keyword evidence="6 8" id="KW-0472">Membrane</keyword>
<accession>A0ABR4IWN6</accession>
<evidence type="ECO:0000256" key="3">
    <source>
        <dbReference type="ARBA" id="ARBA00022448"/>
    </source>
</evidence>
<evidence type="ECO:0000256" key="4">
    <source>
        <dbReference type="ARBA" id="ARBA00022692"/>
    </source>
</evidence>
<dbReference type="NCBIfam" id="TIGR00879">
    <property type="entry name" value="SP"/>
    <property type="match status" value="1"/>
</dbReference>
<feature type="transmembrane region" description="Helical" evidence="8">
    <location>
        <begin position="371"/>
        <end position="391"/>
    </location>
</feature>
<name>A0ABR4IWN6_9EURO</name>
<keyword evidence="3 7" id="KW-0813">Transport</keyword>
<dbReference type="InterPro" id="IPR003663">
    <property type="entry name" value="Sugar/inositol_transpt"/>
</dbReference>
<feature type="transmembrane region" description="Helical" evidence="8">
    <location>
        <begin position="403"/>
        <end position="420"/>
    </location>
</feature>
<keyword evidence="10" id="KW-0762">Sugar transport</keyword>
<protein>
    <submittedName>
        <fullName evidence="10">Sugar transporter</fullName>
    </submittedName>
</protein>
<evidence type="ECO:0000313" key="11">
    <source>
        <dbReference type="Proteomes" id="UP001610446"/>
    </source>
</evidence>
<feature type="transmembrane region" description="Helical" evidence="8">
    <location>
        <begin position="176"/>
        <end position="197"/>
    </location>
</feature>
<dbReference type="PROSITE" id="PS00217">
    <property type="entry name" value="SUGAR_TRANSPORT_2"/>
    <property type="match status" value="1"/>
</dbReference>
<evidence type="ECO:0000256" key="6">
    <source>
        <dbReference type="ARBA" id="ARBA00023136"/>
    </source>
</evidence>
<gene>
    <name evidence="10" type="ORF">BJY01DRAFT_260304</name>
</gene>
<evidence type="ECO:0000256" key="8">
    <source>
        <dbReference type="SAM" id="Phobius"/>
    </source>
</evidence>
<dbReference type="Pfam" id="PF00083">
    <property type="entry name" value="Sugar_tr"/>
    <property type="match status" value="1"/>
</dbReference>
<proteinExistence type="inferred from homology"/>
<evidence type="ECO:0000256" key="2">
    <source>
        <dbReference type="ARBA" id="ARBA00010992"/>
    </source>
</evidence>
<comment type="caution">
    <text evidence="10">The sequence shown here is derived from an EMBL/GenBank/DDBJ whole genome shotgun (WGS) entry which is preliminary data.</text>
</comment>
<dbReference type="PANTHER" id="PTHR48022">
    <property type="entry name" value="PLASTIDIC GLUCOSE TRANSPORTER 4"/>
    <property type="match status" value="1"/>
</dbReference>
<sequence length="475" mass="52152">MAHKQKISTYNLLVVLAAALGSFTFGFTVNVTGPVLGMPTFYDYFDLDIEQTTGVIGAIPACYFGGGIVGAALGAWTSEVLGRRRALFLACILGVIGGVLIGSAVNIVMLLLGRLLSGLCSGYFQTIVPIYQSEVSPASRRGHLVGQHGFFLVLGGTTAVFAGLGCSFSANEQLQWRLALALSGLPPLVLAPALFWLPESPRWLMARGRFQQALRVLQELHKTPSDPDNSLAASEFTQIKEQLELEKTESRTVLSALREPSMRKRLVLATLTPFNRGLLQCSGVLVIITYQVILYENLGITGWRSILLLGIYNLWSAVGNYFNARMIDRVGRKRLLFWGLLGALVALSLYTAMVARYAGTANRVGCGFGVLFVYLYTTFYGFCLDVTCYVYCAEIFPTYMRPAGMAVSIISYFAPALLFAEVAPTAFRTIEWKFYLVFILVPACGLPVIWFYFPETRGLTLEEVAGLACVRLCIW</sequence>
<keyword evidence="11" id="KW-1185">Reference proteome</keyword>
<dbReference type="SUPFAM" id="SSF103473">
    <property type="entry name" value="MFS general substrate transporter"/>
    <property type="match status" value="1"/>
</dbReference>
<feature type="transmembrane region" description="Helical" evidence="8">
    <location>
        <begin position="151"/>
        <end position="170"/>
    </location>
</feature>
<evidence type="ECO:0000256" key="1">
    <source>
        <dbReference type="ARBA" id="ARBA00004141"/>
    </source>
</evidence>
<dbReference type="Proteomes" id="UP001610446">
    <property type="component" value="Unassembled WGS sequence"/>
</dbReference>